<accession>A0A220SV01</accession>
<organism evidence="1">
    <name type="scientific">Aliarcobacter butzleri</name>
    <dbReference type="NCBI Taxonomy" id="28197"/>
    <lineage>
        <taxon>Bacteria</taxon>
        <taxon>Pseudomonadati</taxon>
        <taxon>Campylobacterota</taxon>
        <taxon>Epsilonproteobacteria</taxon>
        <taxon>Campylobacterales</taxon>
        <taxon>Arcobacteraceae</taxon>
        <taxon>Aliarcobacter</taxon>
    </lineage>
</organism>
<proteinExistence type="predicted"/>
<dbReference type="AlphaFoldDB" id="A0A220SV01"/>
<protein>
    <submittedName>
        <fullName evidence="1">Uncharacterized protein</fullName>
    </submittedName>
</protein>
<dbReference type="EMBL" id="MF136769">
    <property type="protein sequence ID" value="ASK37529.1"/>
    <property type="molecule type" value="Genomic_DNA"/>
</dbReference>
<keyword evidence="1" id="KW-0614">Plasmid</keyword>
<evidence type="ECO:0000313" key="1">
    <source>
        <dbReference type="EMBL" id="ASK37529.1"/>
    </source>
</evidence>
<reference evidence="1" key="1">
    <citation type="submission" date="2017-05" db="EMBL/GenBank/DDBJ databases">
        <title>Plasmid characterization from food and waterborne Arcobacter butzleri.</title>
        <authorList>
            <person name="Girbau C."/>
            <person name="Alonso R."/>
            <person name="Fernandez-Astorga A."/>
        </authorList>
    </citation>
    <scope>NUCLEOTIDE SEQUENCE</scope>
    <source>
        <strain evidence="1">RW-13</strain>
        <plasmid evidence="1">pABRW13</plasmid>
    </source>
</reference>
<dbReference type="RefSeq" id="WP_192957057.1">
    <property type="nucleotide sequence ID" value="NZ_MF136769.1"/>
</dbReference>
<sequence>MKTVEQIKAILEQNGKYVFESKEESELYEKHIKEIDFLSRAKEVGLKTIIHNGIEKVEINLQAPVILTDDFLFPIEFNHLVYFTDEEKK</sequence>
<name>A0A220SV01_9BACT</name>
<geneLocation type="plasmid" evidence="1">
    <name>pABRW13</name>
</geneLocation>